<reference evidence="2 3" key="1">
    <citation type="submission" date="2017-08" db="EMBL/GenBank/DDBJ databases">
        <title>Virgibacillus indicus sp. nov. and Virgibacillus profoundi sp. nov, two moderately halophilic bacteria isolated from marine sediment by using the Microfluidic Streak Plate.</title>
        <authorList>
            <person name="Xu B."/>
            <person name="Hu B."/>
            <person name="Wang J."/>
            <person name="Zhu Y."/>
            <person name="Huang L."/>
            <person name="Du W."/>
            <person name="Huang Y."/>
        </authorList>
    </citation>
    <scope>NUCLEOTIDE SEQUENCE [LARGE SCALE GENOMIC DNA]</scope>
    <source>
        <strain evidence="2 3">IO3-P3-H5</strain>
    </source>
</reference>
<comment type="caution">
    <text evidence="2">The sequence shown here is derived from an EMBL/GenBank/DDBJ whole genome shotgun (WGS) entry which is preliminary data.</text>
</comment>
<dbReference type="Gene3D" id="1.10.260.40">
    <property type="entry name" value="lambda repressor-like DNA-binding domains"/>
    <property type="match status" value="1"/>
</dbReference>
<dbReference type="SUPFAM" id="SSF47413">
    <property type="entry name" value="lambda repressor-like DNA-binding domains"/>
    <property type="match status" value="1"/>
</dbReference>
<organism evidence="2 3">
    <name type="scientific">Virgibacillus profundi</name>
    <dbReference type="NCBI Taxonomy" id="2024555"/>
    <lineage>
        <taxon>Bacteria</taxon>
        <taxon>Bacillati</taxon>
        <taxon>Bacillota</taxon>
        <taxon>Bacilli</taxon>
        <taxon>Bacillales</taxon>
        <taxon>Bacillaceae</taxon>
        <taxon>Virgibacillus</taxon>
    </lineage>
</organism>
<proteinExistence type="predicted"/>
<dbReference type="AlphaFoldDB" id="A0A2A2IB94"/>
<dbReference type="CDD" id="cd00093">
    <property type="entry name" value="HTH_XRE"/>
    <property type="match status" value="1"/>
</dbReference>
<keyword evidence="3" id="KW-1185">Reference proteome</keyword>
<dbReference type="PROSITE" id="PS50943">
    <property type="entry name" value="HTH_CROC1"/>
    <property type="match status" value="1"/>
</dbReference>
<accession>A0A2A2IB94</accession>
<dbReference type="SMART" id="SM00530">
    <property type="entry name" value="HTH_XRE"/>
    <property type="match status" value="1"/>
</dbReference>
<dbReference type="RefSeq" id="WP_095656831.1">
    <property type="nucleotide sequence ID" value="NZ_NPOA01000013.1"/>
</dbReference>
<evidence type="ECO:0000259" key="1">
    <source>
        <dbReference type="PROSITE" id="PS50943"/>
    </source>
</evidence>
<name>A0A2A2IB94_9BACI</name>
<evidence type="ECO:0000313" key="2">
    <source>
        <dbReference type="EMBL" id="PAV28415.1"/>
    </source>
</evidence>
<feature type="domain" description="HTH cro/C1-type" evidence="1">
    <location>
        <begin position="15"/>
        <end position="69"/>
    </location>
</feature>
<sequence length="85" mass="9947">MENNDLLKQIVGKNLKLRRTEMNLSQEGLTKESGVNDKHFGRIERGEKLPGFQTLYKLRTSMNISIDKLIDEVEKEMEHKETEDQ</sequence>
<dbReference type="Pfam" id="PF01381">
    <property type="entry name" value="HTH_3"/>
    <property type="match status" value="1"/>
</dbReference>
<dbReference type="EMBL" id="NPOA01000013">
    <property type="protein sequence ID" value="PAV28415.1"/>
    <property type="molecule type" value="Genomic_DNA"/>
</dbReference>
<dbReference type="OrthoDB" id="2941482at2"/>
<evidence type="ECO:0000313" key="3">
    <source>
        <dbReference type="Proteomes" id="UP000218887"/>
    </source>
</evidence>
<dbReference type="GO" id="GO:0003677">
    <property type="term" value="F:DNA binding"/>
    <property type="evidence" value="ECO:0007669"/>
    <property type="project" value="InterPro"/>
</dbReference>
<protein>
    <recommendedName>
        <fullName evidence="1">HTH cro/C1-type domain-containing protein</fullName>
    </recommendedName>
</protein>
<gene>
    <name evidence="2" type="ORF">CIL05_17430</name>
</gene>
<dbReference type="InterPro" id="IPR010982">
    <property type="entry name" value="Lambda_DNA-bd_dom_sf"/>
</dbReference>
<dbReference type="InterPro" id="IPR001387">
    <property type="entry name" value="Cro/C1-type_HTH"/>
</dbReference>
<dbReference type="Proteomes" id="UP000218887">
    <property type="component" value="Unassembled WGS sequence"/>
</dbReference>